<proteinExistence type="inferred from homology"/>
<gene>
    <name evidence="5" type="ORF">EDB81DRAFT_880220</name>
</gene>
<feature type="domain" description="Carboxylesterase type B" evidence="4">
    <location>
        <begin position="10"/>
        <end position="451"/>
    </location>
</feature>
<name>A0A9P9JCZ5_9HYPO</name>
<dbReference type="InterPro" id="IPR029058">
    <property type="entry name" value="AB_hydrolase_fold"/>
</dbReference>
<evidence type="ECO:0000256" key="3">
    <source>
        <dbReference type="RuleBase" id="RU361235"/>
    </source>
</evidence>
<protein>
    <recommendedName>
        <fullName evidence="3">Carboxylic ester hydrolase</fullName>
        <ecNumber evidence="3">3.1.1.-</ecNumber>
    </recommendedName>
</protein>
<dbReference type="PANTHER" id="PTHR11559">
    <property type="entry name" value="CARBOXYLESTERASE"/>
    <property type="match status" value="1"/>
</dbReference>
<keyword evidence="2 3" id="KW-0378">Hydrolase</keyword>
<evidence type="ECO:0000256" key="2">
    <source>
        <dbReference type="ARBA" id="ARBA00022801"/>
    </source>
</evidence>
<keyword evidence="6" id="KW-1185">Reference proteome</keyword>
<dbReference type="Proteomes" id="UP000738349">
    <property type="component" value="Unassembled WGS sequence"/>
</dbReference>
<comment type="similarity">
    <text evidence="1 3">Belongs to the type-B carboxylesterase/lipase family.</text>
</comment>
<evidence type="ECO:0000313" key="6">
    <source>
        <dbReference type="Proteomes" id="UP000738349"/>
    </source>
</evidence>
<dbReference type="Pfam" id="PF00135">
    <property type="entry name" value="COesterase"/>
    <property type="match status" value="1"/>
</dbReference>
<dbReference type="EC" id="3.1.1.-" evidence="3"/>
<dbReference type="AlphaFoldDB" id="A0A9P9JCZ5"/>
<dbReference type="SUPFAM" id="SSF53474">
    <property type="entry name" value="alpha/beta-Hydrolases"/>
    <property type="match status" value="1"/>
</dbReference>
<organism evidence="5 6">
    <name type="scientific">Dactylonectria macrodidyma</name>
    <dbReference type="NCBI Taxonomy" id="307937"/>
    <lineage>
        <taxon>Eukaryota</taxon>
        <taxon>Fungi</taxon>
        <taxon>Dikarya</taxon>
        <taxon>Ascomycota</taxon>
        <taxon>Pezizomycotina</taxon>
        <taxon>Sordariomycetes</taxon>
        <taxon>Hypocreomycetidae</taxon>
        <taxon>Hypocreales</taxon>
        <taxon>Nectriaceae</taxon>
        <taxon>Dactylonectria</taxon>
    </lineage>
</organism>
<dbReference type="PROSITE" id="PS00122">
    <property type="entry name" value="CARBOXYLESTERASE_B_1"/>
    <property type="match status" value="1"/>
</dbReference>
<dbReference type="InterPro" id="IPR050309">
    <property type="entry name" value="Type-B_Carboxylest/Lipase"/>
</dbReference>
<reference evidence="5" key="1">
    <citation type="journal article" date="2021" name="Nat. Commun.">
        <title>Genetic determinants of endophytism in the Arabidopsis root mycobiome.</title>
        <authorList>
            <person name="Mesny F."/>
            <person name="Miyauchi S."/>
            <person name="Thiergart T."/>
            <person name="Pickel B."/>
            <person name="Atanasova L."/>
            <person name="Karlsson M."/>
            <person name="Huettel B."/>
            <person name="Barry K.W."/>
            <person name="Haridas S."/>
            <person name="Chen C."/>
            <person name="Bauer D."/>
            <person name="Andreopoulos W."/>
            <person name="Pangilinan J."/>
            <person name="LaButti K."/>
            <person name="Riley R."/>
            <person name="Lipzen A."/>
            <person name="Clum A."/>
            <person name="Drula E."/>
            <person name="Henrissat B."/>
            <person name="Kohler A."/>
            <person name="Grigoriev I.V."/>
            <person name="Martin F.M."/>
            <person name="Hacquard S."/>
        </authorList>
    </citation>
    <scope>NUCLEOTIDE SEQUENCE</scope>
    <source>
        <strain evidence="5">MPI-CAGE-AT-0147</strain>
    </source>
</reference>
<evidence type="ECO:0000256" key="1">
    <source>
        <dbReference type="ARBA" id="ARBA00005964"/>
    </source>
</evidence>
<dbReference type="OrthoDB" id="3200163at2759"/>
<evidence type="ECO:0000259" key="4">
    <source>
        <dbReference type="Pfam" id="PF00135"/>
    </source>
</evidence>
<dbReference type="InterPro" id="IPR002018">
    <property type="entry name" value="CarbesteraseB"/>
</dbReference>
<dbReference type="Gene3D" id="3.40.50.1820">
    <property type="entry name" value="alpha/beta hydrolase"/>
    <property type="match status" value="1"/>
</dbReference>
<dbReference type="GO" id="GO:0016787">
    <property type="term" value="F:hydrolase activity"/>
    <property type="evidence" value="ECO:0007669"/>
    <property type="project" value="UniProtKB-KW"/>
</dbReference>
<evidence type="ECO:0000313" key="5">
    <source>
        <dbReference type="EMBL" id="KAH7161919.1"/>
    </source>
</evidence>
<comment type="caution">
    <text evidence="5">The sequence shown here is derived from an EMBL/GenBank/DDBJ whole genome shotgun (WGS) entry which is preliminary data.</text>
</comment>
<dbReference type="EMBL" id="JAGMUV010000004">
    <property type="protein sequence ID" value="KAH7161919.1"/>
    <property type="molecule type" value="Genomic_DNA"/>
</dbReference>
<dbReference type="InterPro" id="IPR019826">
    <property type="entry name" value="Carboxylesterase_B_AS"/>
</dbReference>
<sequence>MSSLKHSSIGPIVGNVTGDCIQYLGIKYATLKDRFSLPEEVKYNGSGLNAECFGPQVVSPKEGVDMELSLIGQSLPKANFPGISDTNGLTLNITVPRSREAEGSTTKLPVLVFVHGGGYAIGGNWWPQYDFAKLVKLSTDEGTPIIGITINYRIGVPGFLTSPELRAMGYKPNNGLRDQKSALRWIKKHINGFGGDPDNITVMGESAGAVSTGYLLLSDEPVARRLICLGGTPPLMGISSTNAADQNSTIVKGLLGLENVPSTEIVTRLLQMPSQDLLSKISPGISIGPVEDGDILPMQFTFGEYAQHVPKMPRTPQIESILLGYSKLDASIMAYSGLLQRTNGIASAFRESASRCLQDYPKALALLLDTYSLSEAQSASTSDQDALIKILEFFTDAVFFLPTIQIGKKFPNESFLMAFNEPNPWEGIFKGRPSHILDVAFLFQNFNHHLDEQQRATAVAFGKDIIGFVNGTKPWRPFNQNGSGIDLLANGKRQYVESSIEGTNHGSFILQLANDPDGPGMDKLIQVFTDFMADGSS</sequence>
<accession>A0A9P9JCZ5</accession>